<feature type="signal peptide" evidence="1">
    <location>
        <begin position="1"/>
        <end position="23"/>
    </location>
</feature>
<dbReference type="Proteomes" id="UP000286045">
    <property type="component" value="Unassembled WGS sequence"/>
</dbReference>
<evidence type="ECO:0000313" key="3">
    <source>
        <dbReference type="Proteomes" id="UP000286045"/>
    </source>
</evidence>
<reference evidence="2 3" key="1">
    <citation type="submission" date="2018-12" db="EMBL/GenBank/DDBJ databases">
        <title>Draft genome sequence of Xylaria grammica IHI A82.</title>
        <authorList>
            <person name="Buettner E."/>
            <person name="Kellner H."/>
        </authorList>
    </citation>
    <scope>NUCLEOTIDE SEQUENCE [LARGE SCALE GENOMIC DNA]</scope>
    <source>
        <strain evidence="2 3">IHI A82</strain>
    </source>
</reference>
<dbReference type="EMBL" id="RYZI01000131">
    <property type="protein sequence ID" value="RWA09986.1"/>
    <property type="molecule type" value="Genomic_DNA"/>
</dbReference>
<proteinExistence type="predicted"/>
<comment type="caution">
    <text evidence="2">The sequence shown here is derived from an EMBL/GenBank/DDBJ whole genome shotgun (WGS) entry which is preliminary data.</text>
</comment>
<keyword evidence="3" id="KW-1185">Reference proteome</keyword>
<accession>A0A439D6F5</accession>
<feature type="non-terminal residue" evidence="2">
    <location>
        <position position="78"/>
    </location>
</feature>
<sequence>MSSFRTLVSTATAALSLAAVTQGRPLASADCNCYKATAESTAYFANRKFFDFRRIADPVTPASIDGRGGGRGGGAHGT</sequence>
<evidence type="ECO:0000256" key="1">
    <source>
        <dbReference type="SAM" id="SignalP"/>
    </source>
</evidence>
<feature type="chain" id="PRO_5019369417" evidence="1">
    <location>
        <begin position="24"/>
        <end position="78"/>
    </location>
</feature>
<dbReference type="AlphaFoldDB" id="A0A439D6F5"/>
<keyword evidence="1" id="KW-0732">Signal</keyword>
<gene>
    <name evidence="2" type="ORF">EKO27_g5095</name>
</gene>
<dbReference type="STRING" id="363999.A0A439D6F5"/>
<evidence type="ECO:0000313" key="2">
    <source>
        <dbReference type="EMBL" id="RWA09986.1"/>
    </source>
</evidence>
<name>A0A439D6F5_9PEZI</name>
<organism evidence="2 3">
    <name type="scientific">Xylaria grammica</name>
    <dbReference type="NCBI Taxonomy" id="363999"/>
    <lineage>
        <taxon>Eukaryota</taxon>
        <taxon>Fungi</taxon>
        <taxon>Dikarya</taxon>
        <taxon>Ascomycota</taxon>
        <taxon>Pezizomycotina</taxon>
        <taxon>Sordariomycetes</taxon>
        <taxon>Xylariomycetidae</taxon>
        <taxon>Xylariales</taxon>
        <taxon>Xylariaceae</taxon>
        <taxon>Xylaria</taxon>
    </lineage>
</organism>
<protein>
    <submittedName>
        <fullName evidence="2">Uncharacterized protein</fullName>
    </submittedName>
</protein>